<keyword evidence="10" id="KW-1185">Reference proteome</keyword>
<feature type="region of interest" description="Disordered" evidence="6">
    <location>
        <begin position="1"/>
        <end position="21"/>
    </location>
</feature>
<name>A0A1L9TD32_9EURO</name>
<comment type="similarity">
    <text evidence="2">Belongs to the major facilitator superfamily. TCR/Tet family.</text>
</comment>
<feature type="transmembrane region" description="Helical" evidence="7">
    <location>
        <begin position="422"/>
        <end position="441"/>
    </location>
</feature>
<feature type="transmembrane region" description="Helical" evidence="7">
    <location>
        <begin position="389"/>
        <end position="410"/>
    </location>
</feature>
<feature type="transmembrane region" description="Helical" evidence="7">
    <location>
        <begin position="68"/>
        <end position="86"/>
    </location>
</feature>
<feature type="transmembrane region" description="Helical" evidence="7">
    <location>
        <begin position="496"/>
        <end position="517"/>
    </location>
</feature>
<feature type="transmembrane region" description="Helical" evidence="7">
    <location>
        <begin position="358"/>
        <end position="377"/>
    </location>
</feature>
<dbReference type="GeneID" id="63758393"/>
<organism evidence="9 10">
    <name type="scientific">Aspergillus sydowii CBS 593.65</name>
    <dbReference type="NCBI Taxonomy" id="1036612"/>
    <lineage>
        <taxon>Eukaryota</taxon>
        <taxon>Fungi</taxon>
        <taxon>Dikarya</taxon>
        <taxon>Ascomycota</taxon>
        <taxon>Pezizomycotina</taxon>
        <taxon>Eurotiomycetes</taxon>
        <taxon>Eurotiomycetidae</taxon>
        <taxon>Eurotiales</taxon>
        <taxon>Aspergillaceae</taxon>
        <taxon>Aspergillus</taxon>
        <taxon>Aspergillus subgen. Nidulantes</taxon>
    </lineage>
</organism>
<evidence type="ECO:0000256" key="2">
    <source>
        <dbReference type="ARBA" id="ARBA00007520"/>
    </source>
</evidence>
<feature type="transmembrane region" description="Helical" evidence="7">
    <location>
        <begin position="98"/>
        <end position="117"/>
    </location>
</feature>
<feature type="transmembrane region" description="Helical" evidence="7">
    <location>
        <begin position="227"/>
        <end position="246"/>
    </location>
</feature>
<dbReference type="InterPro" id="IPR020846">
    <property type="entry name" value="MFS_dom"/>
</dbReference>
<proteinExistence type="inferred from homology"/>
<feature type="transmembrane region" description="Helical" evidence="7">
    <location>
        <begin position="155"/>
        <end position="174"/>
    </location>
</feature>
<evidence type="ECO:0000256" key="3">
    <source>
        <dbReference type="ARBA" id="ARBA00022692"/>
    </source>
</evidence>
<dbReference type="SUPFAM" id="SSF103473">
    <property type="entry name" value="MFS general substrate transporter"/>
    <property type="match status" value="1"/>
</dbReference>
<dbReference type="PROSITE" id="PS50850">
    <property type="entry name" value="MFS"/>
    <property type="match status" value="1"/>
</dbReference>
<dbReference type="PANTHER" id="PTHR23501:SF201">
    <property type="entry name" value="MFS AFLATOXIN EFFLUX PUMP"/>
    <property type="match status" value="1"/>
</dbReference>
<dbReference type="GO" id="GO:0022857">
    <property type="term" value="F:transmembrane transporter activity"/>
    <property type="evidence" value="ECO:0007669"/>
    <property type="project" value="InterPro"/>
</dbReference>
<feature type="compositionally biased region" description="Basic and acidic residues" evidence="6">
    <location>
        <begin position="553"/>
        <end position="566"/>
    </location>
</feature>
<dbReference type="InterPro" id="IPR011701">
    <property type="entry name" value="MFS"/>
</dbReference>
<evidence type="ECO:0000256" key="6">
    <source>
        <dbReference type="SAM" id="MobiDB-lite"/>
    </source>
</evidence>
<dbReference type="PANTHER" id="PTHR23501">
    <property type="entry name" value="MAJOR FACILITATOR SUPERFAMILY"/>
    <property type="match status" value="1"/>
</dbReference>
<dbReference type="Pfam" id="PF07690">
    <property type="entry name" value="MFS_1"/>
    <property type="match status" value="1"/>
</dbReference>
<accession>A0A1L9TD32</accession>
<dbReference type="STRING" id="1036612.A0A1L9TD32"/>
<dbReference type="RefSeq" id="XP_040701128.1">
    <property type="nucleotide sequence ID" value="XM_040842320.1"/>
</dbReference>
<feature type="transmembrane region" description="Helical" evidence="7">
    <location>
        <begin position="186"/>
        <end position="206"/>
    </location>
</feature>
<feature type="transmembrane region" description="Helical" evidence="7">
    <location>
        <begin position="332"/>
        <end position="351"/>
    </location>
</feature>
<dbReference type="FunFam" id="1.20.1720.10:FF:000012">
    <property type="entry name" value="MFS toxin efflux pump (AflT)"/>
    <property type="match status" value="1"/>
</dbReference>
<keyword evidence="3 7" id="KW-0812">Transmembrane</keyword>
<evidence type="ECO:0000256" key="5">
    <source>
        <dbReference type="ARBA" id="ARBA00023136"/>
    </source>
</evidence>
<keyword evidence="5 7" id="KW-0472">Membrane</keyword>
<dbReference type="Proteomes" id="UP000184356">
    <property type="component" value="Unassembled WGS sequence"/>
</dbReference>
<keyword evidence="4 7" id="KW-1133">Transmembrane helix</keyword>
<dbReference type="GO" id="GO:0005886">
    <property type="term" value="C:plasma membrane"/>
    <property type="evidence" value="ECO:0007669"/>
    <property type="project" value="TreeGrafter"/>
</dbReference>
<feature type="transmembrane region" description="Helical" evidence="7">
    <location>
        <begin position="299"/>
        <end position="320"/>
    </location>
</feature>
<evidence type="ECO:0000256" key="7">
    <source>
        <dbReference type="SAM" id="Phobius"/>
    </source>
</evidence>
<feature type="domain" description="Major facilitator superfamily (MFS) profile" evidence="8">
    <location>
        <begin position="33"/>
        <end position="519"/>
    </location>
</feature>
<dbReference type="FunFam" id="1.20.1250.20:FF:000196">
    <property type="entry name" value="MFS toxin efflux pump (AflT)"/>
    <property type="match status" value="1"/>
</dbReference>
<evidence type="ECO:0000259" key="8">
    <source>
        <dbReference type="PROSITE" id="PS50850"/>
    </source>
</evidence>
<feature type="transmembrane region" description="Helical" evidence="7">
    <location>
        <begin position="30"/>
        <end position="56"/>
    </location>
</feature>
<dbReference type="AlphaFoldDB" id="A0A1L9TD32"/>
<feature type="region of interest" description="Disordered" evidence="6">
    <location>
        <begin position="524"/>
        <end position="566"/>
    </location>
</feature>
<reference evidence="10" key="1">
    <citation type="journal article" date="2017" name="Genome Biol.">
        <title>Comparative genomics reveals high biological diversity and specific adaptations in the industrially and medically important fungal genus Aspergillus.</title>
        <authorList>
            <person name="de Vries R.P."/>
            <person name="Riley R."/>
            <person name="Wiebenga A."/>
            <person name="Aguilar-Osorio G."/>
            <person name="Amillis S."/>
            <person name="Uchima C.A."/>
            <person name="Anderluh G."/>
            <person name="Asadollahi M."/>
            <person name="Askin M."/>
            <person name="Barry K."/>
            <person name="Battaglia E."/>
            <person name="Bayram O."/>
            <person name="Benocci T."/>
            <person name="Braus-Stromeyer S.A."/>
            <person name="Caldana C."/>
            <person name="Canovas D."/>
            <person name="Cerqueira G.C."/>
            <person name="Chen F."/>
            <person name="Chen W."/>
            <person name="Choi C."/>
            <person name="Clum A."/>
            <person name="Dos Santos R.A."/>
            <person name="Damasio A.R."/>
            <person name="Diallinas G."/>
            <person name="Emri T."/>
            <person name="Fekete E."/>
            <person name="Flipphi M."/>
            <person name="Freyberg S."/>
            <person name="Gallo A."/>
            <person name="Gournas C."/>
            <person name="Habgood R."/>
            <person name="Hainaut M."/>
            <person name="Harispe M.L."/>
            <person name="Henrissat B."/>
            <person name="Hilden K.S."/>
            <person name="Hope R."/>
            <person name="Hossain A."/>
            <person name="Karabika E."/>
            <person name="Karaffa L."/>
            <person name="Karanyi Z."/>
            <person name="Krasevec N."/>
            <person name="Kuo A."/>
            <person name="Kusch H."/>
            <person name="LaButti K."/>
            <person name="Lagendijk E.L."/>
            <person name="Lapidus A."/>
            <person name="Levasseur A."/>
            <person name="Lindquist E."/>
            <person name="Lipzen A."/>
            <person name="Logrieco A.F."/>
            <person name="MacCabe A."/>
            <person name="Maekelae M.R."/>
            <person name="Malavazi I."/>
            <person name="Melin P."/>
            <person name="Meyer V."/>
            <person name="Mielnichuk N."/>
            <person name="Miskei M."/>
            <person name="Molnar A.P."/>
            <person name="Mule G."/>
            <person name="Ngan C.Y."/>
            <person name="Orejas M."/>
            <person name="Orosz E."/>
            <person name="Ouedraogo J.P."/>
            <person name="Overkamp K.M."/>
            <person name="Park H.-S."/>
            <person name="Perrone G."/>
            <person name="Piumi F."/>
            <person name="Punt P.J."/>
            <person name="Ram A.F."/>
            <person name="Ramon A."/>
            <person name="Rauscher S."/>
            <person name="Record E."/>
            <person name="Riano-Pachon D.M."/>
            <person name="Robert V."/>
            <person name="Roehrig J."/>
            <person name="Ruller R."/>
            <person name="Salamov A."/>
            <person name="Salih N.S."/>
            <person name="Samson R.A."/>
            <person name="Sandor E."/>
            <person name="Sanguinetti M."/>
            <person name="Schuetze T."/>
            <person name="Sepcic K."/>
            <person name="Shelest E."/>
            <person name="Sherlock G."/>
            <person name="Sophianopoulou V."/>
            <person name="Squina F.M."/>
            <person name="Sun H."/>
            <person name="Susca A."/>
            <person name="Todd R.B."/>
            <person name="Tsang A."/>
            <person name="Unkles S.E."/>
            <person name="van de Wiele N."/>
            <person name="van Rossen-Uffink D."/>
            <person name="Oliveira J.V."/>
            <person name="Vesth T.C."/>
            <person name="Visser J."/>
            <person name="Yu J.-H."/>
            <person name="Zhou M."/>
            <person name="Andersen M.R."/>
            <person name="Archer D.B."/>
            <person name="Baker S.E."/>
            <person name="Benoit I."/>
            <person name="Brakhage A.A."/>
            <person name="Braus G.H."/>
            <person name="Fischer R."/>
            <person name="Frisvad J.C."/>
            <person name="Goldman G.H."/>
            <person name="Houbraken J."/>
            <person name="Oakley B."/>
            <person name="Pocsi I."/>
            <person name="Scazzocchio C."/>
            <person name="Seiboth B."/>
            <person name="vanKuyk P.A."/>
            <person name="Wortman J."/>
            <person name="Dyer P.S."/>
            <person name="Grigoriev I.V."/>
        </authorList>
    </citation>
    <scope>NUCLEOTIDE SEQUENCE [LARGE SCALE GENOMIC DNA]</scope>
    <source>
        <strain evidence="10">CBS 593.65</strain>
    </source>
</reference>
<comment type="subcellular location">
    <subcellularLocation>
        <location evidence="1">Membrane</location>
        <topology evidence="1">Multi-pass membrane protein</topology>
    </subcellularLocation>
</comment>
<dbReference type="Gene3D" id="1.20.1250.20">
    <property type="entry name" value="MFS general substrate transporter like domains"/>
    <property type="match status" value="2"/>
</dbReference>
<dbReference type="OrthoDB" id="10021397at2759"/>
<feature type="transmembrane region" description="Helical" evidence="7">
    <location>
        <begin position="258"/>
        <end position="278"/>
    </location>
</feature>
<dbReference type="InterPro" id="IPR036259">
    <property type="entry name" value="MFS_trans_sf"/>
</dbReference>
<sequence length="566" mass="60473">MSSTDETKPAQQPGDSADAEKDFQPLSPRFWLIMLGVYLSMFLVALDRTIIATAIPAITNEFHAINDIGWYGSAYMLTAASFNPVFGRVYQLHSTKWTFISCIIVFEVGSVICGAAPTSTAFIVGRAIAGIGSAGIFTGAMMIIVSLVPLRKRPMLTSITGMIFAVSSVVAPIIGGAFTDNVTWRWCFYINLPIGGFTLVAVLLLFNSQAPPAPQKGIKAQVKRLDPLGVCLFVPSIISLILALEWGGTTYAWSAPTMIGLFVTFAVLLVAFVVLQVLTPDTAMIPMRIVLNRSIAGSMLFIFLFTGAMMSIVYYLNIWFQVVKGDSATQAGLSTIPLVLALVIMGILSAAVTQRIGYYVPAMLVAPVLASVGAGLLSTMTPSSNHSYWMGYQVLYGLGNGCGFQTSNLAAQTVLSKADVPIGMALMFFMQQLGGVVFLAVDQNLLSTKLVQRLSHVAGLDAHAIVNTGATDLRESVPSDQLSTVVDAYNYTLSQIFIVAAGLGAAAILGAVAVEWVNIKTVNENGSDQKSTDENGSDSETKRDLETGEQQEASEKNSVSKEKTDV</sequence>
<evidence type="ECO:0000313" key="10">
    <source>
        <dbReference type="Proteomes" id="UP000184356"/>
    </source>
</evidence>
<gene>
    <name evidence="9" type="ORF">ASPSYDRAFT_153790</name>
</gene>
<feature type="transmembrane region" description="Helical" evidence="7">
    <location>
        <begin position="123"/>
        <end position="148"/>
    </location>
</feature>
<protein>
    <recommendedName>
        <fullName evidence="8">Major facilitator superfamily (MFS) profile domain-containing protein</fullName>
    </recommendedName>
</protein>
<evidence type="ECO:0000313" key="9">
    <source>
        <dbReference type="EMBL" id="OJJ57322.1"/>
    </source>
</evidence>
<evidence type="ECO:0000256" key="4">
    <source>
        <dbReference type="ARBA" id="ARBA00022989"/>
    </source>
</evidence>
<evidence type="ECO:0000256" key="1">
    <source>
        <dbReference type="ARBA" id="ARBA00004141"/>
    </source>
</evidence>
<dbReference type="EMBL" id="KV878588">
    <property type="protein sequence ID" value="OJJ57322.1"/>
    <property type="molecule type" value="Genomic_DNA"/>
</dbReference>
<dbReference type="CDD" id="cd17502">
    <property type="entry name" value="MFS_Azr1_MDR_like"/>
    <property type="match status" value="1"/>
</dbReference>
<dbReference type="VEuPathDB" id="FungiDB:ASPSYDRAFT_153790"/>